<dbReference type="Proteomes" id="UP001298593">
    <property type="component" value="Unassembled WGS sequence"/>
</dbReference>
<organism evidence="1 2">
    <name type="scientific">[Mycobacterium] nativiensis</name>
    <dbReference type="NCBI Taxonomy" id="2855503"/>
    <lineage>
        <taxon>Bacteria</taxon>
        <taxon>Bacillati</taxon>
        <taxon>Actinomycetota</taxon>
        <taxon>Actinomycetes</taxon>
        <taxon>Mycobacteriales</taxon>
        <taxon>Mycobacteriaceae</taxon>
        <taxon>Mycolicibacter</taxon>
    </lineage>
</organism>
<dbReference type="EMBL" id="JAYJJU010000001">
    <property type="protein sequence ID" value="MEB3030381.1"/>
    <property type="molecule type" value="Genomic_DNA"/>
</dbReference>
<sequence length="122" mass="13385">MIFQPLPSIPADAGFIEHLLGRLGNRIQRGLPGGVGRVVLLADHALHCGELFLDRLLFGQDLFDSVVARLRDSRQGCTQLRHRVDNALIGLALVSTVLGDVQQLLFADRETRHHVFGGISLV</sequence>
<gene>
    <name evidence="1" type="ORF">KV113_02330</name>
</gene>
<reference evidence="1 2" key="1">
    <citation type="submission" date="2023-12" db="EMBL/GenBank/DDBJ databases">
        <title>Description of new species of Mycobacterium terrae complex isolated from sewage at the Sao Paulo Zoological Park Foundation in Brazil.</title>
        <authorList>
            <person name="Romagnoli C.L."/>
            <person name="Conceicao E.C."/>
            <person name="Machado E."/>
            <person name="Barreto L.B.P.F."/>
            <person name="Sharma A."/>
            <person name="Silva N.M."/>
            <person name="Marques L.E."/>
            <person name="Juliana M.A."/>
            <person name="Lourenco M.C.S."/>
            <person name="Digiampietri L.A."/>
            <person name="Suffys P.N."/>
            <person name="Viana-Niero C."/>
        </authorList>
    </citation>
    <scope>NUCLEOTIDE SEQUENCE [LARGE SCALE GENOMIC DNA]</scope>
    <source>
        <strain evidence="1 2">MYC340</strain>
    </source>
</reference>
<protein>
    <submittedName>
        <fullName evidence="1">Uncharacterized protein</fullName>
    </submittedName>
</protein>
<comment type="caution">
    <text evidence="1">The sequence shown here is derived from an EMBL/GenBank/DDBJ whole genome shotgun (WGS) entry which is preliminary data.</text>
</comment>
<accession>A0ABU5XSA3</accession>
<name>A0ABU5XSA3_9MYCO</name>
<dbReference type="RefSeq" id="WP_224973936.1">
    <property type="nucleotide sequence ID" value="NZ_JAYJJU010000001.1"/>
</dbReference>
<evidence type="ECO:0000313" key="2">
    <source>
        <dbReference type="Proteomes" id="UP001298593"/>
    </source>
</evidence>
<evidence type="ECO:0000313" key="1">
    <source>
        <dbReference type="EMBL" id="MEB3030381.1"/>
    </source>
</evidence>
<keyword evidence="2" id="KW-1185">Reference proteome</keyword>
<proteinExistence type="predicted"/>